<feature type="compositionally biased region" description="Basic and acidic residues" evidence="1">
    <location>
        <begin position="87"/>
        <end position="115"/>
    </location>
</feature>
<proteinExistence type="predicted"/>
<gene>
    <name evidence="2" type="ORF">PXEA_LOCUS21537</name>
</gene>
<protein>
    <submittedName>
        <fullName evidence="2">Uncharacterized protein</fullName>
    </submittedName>
</protein>
<evidence type="ECO:0000256" key="1">
    <source>
        <dbReference type="SAM" id="MobiDB-lite"/>
    </source>
</evidence>
<comment type="caution">
    <text evidence="2">The sequence shown here is derived from an EMBL/GenBank/DDBJ whole genome shotgun (WGS) entry which is preliminary data.</text>
</comment>
<evidence type="ECO:0000313" key="2">
    <source>
        <dbReference type="EMBL" id="VEL28097.1"/>
    </source>
</evidence>
<feature type="compositionally biased region" description="Polar residues" evidence="1">
    <location>
        <begin position="16"/>
        <end position="28"/>
    </location>
</feature>
<sequence>MMKCTITCISASNRLFQDPSSTKITPSHSRGRGYRWSRDASSHGYSSEVDGRGKERESGNGLITMQTRGGELSRDRKSVKLQTRPLGRREVRGAKREQTRKENTPPRVEVGEAWR</sequence>
<dbReference type="AlphaFoldDB" id="A0A3S5A5C5"/>
<dbReference type="EMBL" id="CAAALY010092321">
    <property type="protein sequence ID" value="VEL28097.1"/>
    <property type="molecule type" value="Genomic_DNA"/>
</dbReference>
<dbReference type="Proteomes" id="UP000784294">
    <property type="component" value="Unassembled WGS sequence"/>
</dbReference>
<feature type="compositionally biased region" description="Basic and acidic residues" evidence="1">
    <location>
        <begin position="49"/>
        <end position="58"/>
    </location>
</feature>
<accession>A0A3S5A5C5</accession>
<keyword evidence="3" id="KW-1185">Reference proteome</keyword>
<feature type="region of interest" description="Disordered" evidence="1">
    <location>
        <begin position="16"/>
        <end position="115"/>
    </location>
</feature>
<name>A0A3S5A5C5_9PLAT</name>
<reference evidence="2" key="1">
    <citation type="submission" date="2018-11" db="EMBL/GenBank/DDBJ databases">
        <authorList>
            <consortium name="Pathogen Informatics"/>
        </authorList>
    </citation>
    <scope>NUCLEOTIDE SEQUENCE</scope>
</reference>
<evidence type="ECO:0000313" key="3">
    <source>
        <dbReference type="Proteomes" id="UP000784294"/>
    </source>
</evidence>
<organism evidence="2 3">
    <name type="scientific">Protopolystoma xenopodis</name>
    <dbReference type="NCBI Taxonomy" id="117903"/>
    <lineage>
        <taxon>Eukaryota</taxon>
        <taxon>Metazoa</taxon>
        <taxon>Spiralia</taxon>
        <taxon>Lophotrochozoa</taxon>
        <taxon>Platyhelminthes</taxon>
        <taxon>Monogenea</taxon>
        <taxon>Polyopisthocotylea</taxon>
        <taxon>Polystomatidea</taxon>
        <taxon>Polystomatidae</taxon>
        <taxon>Protopolystoma</taxon>
    </lineage>
</organism>